<keyword evidence="3" id="KW-0964">Secreted</keyword>
<name>A0AAW1M1I2_POPJA</name>
<evidence type="ECO:0000259" key="5">
    <source>
        <dbReference type="Pfam" id="PF00151"/>
    </source>
</evidence>
<feature type="domain" description="Lipase" evidence="5">
    <location>
        <begin position="123"/>
        <end position="239"/>
    </location>
</feature>
<dbReference type="InterPro" id="IPR000734">
    <property type="entry name" value="TAG_lipase"/>
</dbReference>
<dbReference type="SUPFAM" id="SSF53474">
    <property type="entry name" value="alpha/beta-Hydrolases"/>
    <property type="match status" value="1"/>
</dbReference>
<protein>
    <submittedName>
        <fullName evidence="6">Lipase</fullName>
    </submittedName>
</protein>
<dbReference type="GO" id="GO:0005615">
    <property type="term" value="C:extracellular space"/>
    <property type="evidence" value="ECO:0007669"/>
    <property type="project" value="TreeGrafter"/>
</dbReference>
<dbReference type="InterPro" id="IPR029058">
    <property type="entry name" value="AB_hydrolase_fold"/>
</dbReference>
<dbReference type="PRINTS" id="PR00821">
    <property type="entry name" value="TAGLIPASE"/>
</dbReference>
<dbReference type="GO" id="GO:0016298">
    <property type="term" value="F:lipase activity"/>
    <property type="evidence" value="ECO:0007669"/>
    <property type="project" value="InterPro"/>
</dbReference>
<proteinExistence type="inferred from homology"/>
<dbReference type="InterPro" id="IPR013818">
    <property type="entry name" value="Lipase"/>
</dbReference>
<evidence type="ECO:0000313" key="6">
    <source>
        <dbReference type="EMBL" id="KAK9739487.1"/>
    </source>
</evidence>
<comment type="similarity">
    <text evidence="2 4">Belongs to the AB hydrolase superfamily. Lipase family.</text>
</comment>
<dbReference type="PANTHER" id="PTHR11610:SF190">
    <property type="entry name" value="VITELLOGENIN-3-LIKE PROTEIN"/>
    <property type="match status" value="1"/>
</dbReference>
<sequence>MSLNSKNIAVESLPYHPNQRENLRVDPADIKLHFYTNDKTQSKILSTDSLNDLLQSNYYNHSVKNVFMLHGWAETYTPYGIITQAIFESGAQANVFEVDWTVVTEEFYPINYALVVWKMPFVGSHLAGIVGGNVNGTVAQIVGIEPVWLLFDVNDLDNVLDKTDAAVVHVAHTTNGFGPSPVSIGHANFYFNGGKEQPGCDFVGCSHLRAILYYHESILSSGFKAVKCSSYEEYENGDCDGNGEVIFGGYPLDERIKMILAENNVLEVVETETKLEEITDEEKKKEHIKNENRAKNLIIQFVEDDHWKV</sequence>
<comment type="caution">
    <text evidence="6">The sequence shown here is derived from an EMBL/GenBank/DDBJ whole genome shotgun (WGS) entry which is preliminary data.</text>
</comment>
<gene>
    <name evidence="6" type="ORF">QE152_g8940</name>
</gene>
<dbReference type="Proteomes" id="UP001458880">
    <property type="component" value="Unassembled WGS sequence"/>
</dbReference>
<dbReference type="Pfam" id="PF00151">
    <property type="entry name" value="Lipase"/>
    <property type="match status" value="1"/>
</dbReference>
<dbReference type="EMBL" id="JASPKY010000074">
    <property type="protein sequence ID" value="KAK9739487.1"/>
    <property type="molecule type" value="Genomic_DNA"/>
</dbReference>
<comment type="subcellular location">
    <subcellularLocation>
        <location evidence="1">Secreted</location>
    </subcellularLocation>
</comment>
<reference evidence="6 7" key="1">
    <citation type="journal article" date="2024" name="BMC Genomics">
        <title>De novo assembly and annotation of Popillia japonica's genome with initial clues to its potential as an invasive pest.</title>
        <authorList>
            <person name="Cucini C."/>
            <person name="Boschi S."/>
            <person name="Funari R."/>
            <person name="Cardaioli E."/>
            <person name="Iannotti N."/>
            <person name="Marturano G."/>
            <person name="Paoli F."/>
            <person name="Bruttini M."/>
            <person name="Carapelli A."/>
            <person name="Frati F."/>
            <person name="Nardi F."/>
        </authorList>
    </citation>
    <scope>NUCLEOTIDE SEQUENCE [LARGE SCALE GENOMIC DNA]</scope>
    <source>
        <strain evidence="6">DMR45628</strain>
    </source>
</reference>
<evidence type="ECO:0000256" key="3">
    <source>
        <dbReference type="ARBA" id="ARBA00022525"/>
    </source>
</evidence>
<keyword evidence="7" id="KW-1185">Reference proteome</keyword>
<organism evidence="6 7">
    <name type="scientific">Popillia japonica</name>
    <name type="common">Japanese beetle</name>
    <dbReference type="NCBI Taxonomy" id="7064"/>
    <lineage>
        <taxon>Eukaryota</taxon>
        <taxon>Metazoa</taxon>
        <taxon>Ecdysozoa</taxon>
        <taxon>Arthropoda</taxon>
        <taxon>Hexapoda</taxon>
        <taxon>Insecta</taxon>
        <taxon>Pterygota</taxon>
        <taxon>Neoptera</taxon>
        <taxon>Endopterygota</taxon>
        <taxon>Coleoptera</taxon>
        <taxon>Polyphaga</taxon>
        <taxon>Scarabaeiformia</taxon>
        <taxon>Scarabaeidae</taxon>
        <taxon>Rutelinae</taxon>
        <taxon>Popillia</taxon>
    </lineage>
</organism>
<evidence type="ECO:0000256" key="4">
    <source>
        <dbReference type="RuleBase" id="RU004262"/>
    </source>
</evidence>
<dbReference type="GO" id="GO:0016042">
    <property type="term" value="P:lipid catabolic process"/>
    <property type="evidence" value="ECO:0007669"/>
    <property type="project" value="TreeGrafter"/>
</dbReference>
<accession>A0AAW1M1I2</accession>
<dbReference type="AlphaFoldDB" id="A0AAW1M1I2"/>
<dbReference type="PANTHER" id="PTHR11610">
    <property type="entry name" value="LIPASE"/>
    <property type="match status" value="1"/>
</dbReference>
<dbReference type="Gene3D" id="3.40.50.1820">
    <property type="entry name" value="alpha/beta hydrolase"/>
    <property type="match status" value="2"/>
</dbReference>
<evidence type="ECO:0000313" key="7">
    <source>
        <dbReference type="Proteomes" id="UP001458880"/>
    </source>
</evidence>
<evidence type="ECO:0000256" key="1">
    <source>
        <dbReference type="ARBA" id="ARBA00004613"/>
    </source>
</evidence>
<evidence type="ECO:0000256" key="2">
    <source>
        <dbReference type="ARBA" id="ARBA00010701"/>
    </source>
</evidence>